<gene>
    <name evidence="2" type="ORF">MBOT_14860</name>
</gene>
<dbReference type="EMBL" id="BLKW01000002">
    <property type="protein sequence ID" value="GFG74121.1"/>
    <property type="molecule type" value="Genomic_DNA"/>
</dbReference>
<protein>
    <submittedName>
        <fullName evidence="2">Putative membrane protein</fullName>
    </submittedName>
</protein>
<dbReference type="Pfam" id="PF14258">
    <property type="entry name" value="DUF4350"/>
    <property type="match status" value="1"/>
</dbReference>
<comment type="caution">
    <text evidence="2">The sequence shown here is derived from an EMBL/GenBank/DDBJ whole genome shotgun (WGS) entry which is preliminary data.</text>
</comment>
<dbReference type="Proteomes" id="UP000465361">
    <property type="component" value="Unassembled WGS sequence"/>
</dbReference>
<accession>A0A7I9XWF0</accession>
<evidence type="ECO:0000259" key="1">
    <source>
        <dbReference type="Pfam" id="PF14258"/>
    </source>
</evidence>
<dbReference type="InterPro" id="IPR025646">
    <property type="entry name" value="DUF4350"/>
</dbReference>
<organism evidence="2 3">
    <name type="scientific">Mycobacterium botniense</name>
    <dbReference type="NCBI Taxonomy" id="84962"/>
    <lineage>
        <taxon>Bacteria</taxon>
        <taxon>Bacillati</taxon>
        <taxon>Actinomycetota</taxon>
        <taxon>Actinomycetes</taxon>
        <taxon>Mycobacteriales</taxon>
        <taxon>Mycobacteriaceae</taxon>
        <taxon>Mycobacterium</taxon>
    </lineage>
</organism>
<sequence>MVAAVVAVAAVAAIGTYLTAPRPGGRMDPASTEPAGAHALVALLRDHGVQVVVAHNIADVEHAARPDALVLVAQTQHLAGDSILERLAKTPADLLLVKPTSRARAALAPVLRAGGLEMPDSFPNCALQEANRAGSVQFGPTDTYVATDQRPVTSCYGGVLVRYRDGTRTITVVGDSHFMTNKGLLRAGNAALAMNLAGSRSRLIWYAPQRTEGETSRSATIVDVIPDRVIWMAGQLWVVVIALALWKGRRLGPLVAENLPVVVRASETVEGLGRLYRSRRARDRAAQALRTAALQRMLTRIGLEADTPAPAVVSAVIQRTDVSADWVHHSLFGPPPATDADLLHLARALDDIERRVTHS</sequence>
<feature type="domain" description="DUF4350" evidence="1">
    <location>
        <begin position="29"/>
        <end position="196"/>
    </location>
</feature>
<evidence type="ECO:0000313" key="3">
    <source>
        <dbReference type="Proteomes" id="UP000465361"/>
    </source>
</evidence>
<name>A0A7I9XWF0_9MYCO</name>
<keyword evidence="3" id="KW-1185">Reference proteome</keyword>
<proteinExistence type="predicted"/>
<reference evidence="2 3" key="1">
    <citation type="journal article" date="2019" name="Emerg. Microbes Infect.">
        <title>Comprehensive subspecies identification of 175 nontuberculous mycobacteria species based on 7547 genomic profiles.</title>
        <authorList>
            <person name="Matsumoto Y."/>
            <person name="Kinjo T."/>
            <person name="Motooka D."/>
            <person name="Nabeya D."/>
            <person name="Jung N."/>
            <person name="Uechi K."/>
            <person name="Horii T."/>
            <person name="Iida T."/>
            <person name="Fujita J."/>
            <person name="Nakamura S."/>
        </authorList>
    </citation>
    <scope>NUCLEOTIDE SEQUENCE [LARGE SCALE GENOMIC DNA]</scope>
    <source>
        <strain evidence="2 3">JCM 17322</strain>
    </source>
</reference>
<evidence type="ECO:0000313" key="2">
    <source>
        <dbReference type="EMBL" id="GFG74121.1"/>
    </source>
</evidence>
<dbReference type="AlphaFoldDB" id="A0A7I9XWF0"/>